<name>A0ABR1K7Q6_9AGAR</name>
<comment type="similarity">
    <text evidence="1">Belongs to the AB hydrolase superfamily. AB hydrolase 4 family.</text>
</comment>
<keyword evidence="4" id="KW-1185">Reference proteome</keyword>
<sequence>MGLFNCFATPRSPIVHFASKTSQLQVRNQQDSESQQQKVASLRHLVTTRCPSLFAPFEPSWWLTNGHVQTMFSVFTDLSQVDPLYYRRQLLELIDGGTLGLDFAPIDDSSLHNDTPILVVLHGLTGGSYEPYLKAIVARATESPERGGLGYRAIVVHFRGCGGVPMTTPRFYSAGGTDDIRQAVIYIANKYPHAPLLGLGFSLGANIMTRYVAEEGEKSRLSAVCALACPWDLDANDKLMTSSWTGQSIYGPALGGNLVALIKHHHKTMVLDDPDHPVAKAVPTLLDVKNITLHKYDDVFARFVAGPPPIFPLSSVEAYYRAMSSHTSVKDIRVPYLAVNSADDPVVRHVPLDGGGNPWVVMVLTAYGGHLGWFKDGGGKDRWTTKPVLEWLKLAGDVMVKPSLAPVEIYMDSNGFIREKVDSNLELGCREKEGGGLINGNGGEAGVFRGL</sequence>
<proteinExistence type="inferred from homology"/>
<dbReference type="InterPro" id="IPR029058">
    <property type="entry name" value="AB_hydrolase_fold"/>
</dbReference>
<dbReference type="InterPro" id="IPR000073">
    <property type="entry name" value="AB_hydrolase_1"/>
</dbReference>
<organism evidence="3 4">
    <name type="scientific">Marasmiellus scandens</name>
    <dbReference type="NCBI Taxonomy" id="2682957"/>
    <lineage>
        <taxon>Eukaryota</taxon>
        <taxon>Fungi</taxon>
        <taxon>Dikarya</taxon>
        <taxon>Basidiomycota</taxon>
        <taxon>Agaricomycotina</taxon>
        <taxon>Agaricomycetes</taxon>
        <taxon>Agaricomycetidae</taxon>
        <taxon>Agaricales</taxon>
        <taxon>Marasmiineae</taxon>
        <taxon>Omphalotaceae</taxon>
        <taxon>Marasmiellus</taxon>
    </lineage>
</organism>
<dbReference type="PANTHER" id="PTHR10794">
    <property type="entry name" value="ABHYDROLASE DOMAIN-CONTAINING PROTEIN"/>
    <property type="match status" value="1"/>
</dbReference>
<dbReference type="Pfam" id="PF00561">
    <property type="entry name" value="Abhydrolase_1"/>
    <property type="match status" value="1"/>
</dbReference>
<protein>
    <recommendedName>
        <fullName evidence="2">AB hydrolase-1 domain-containing protein</fullName>
    </recommendedName>
</protein>
<evidence type="ECO:0000259" key="2">
    <source>
        <dbReference type="Pfam" id="PF00561"/>
    </source>
</evidence>
<reference evidence="3 4" key="1">
    <citation type="submission" date="2024-01" db="EMBL/GenBank/DDBJ databases">
        <title>A draft genome for the cacao thread blight pathogen Marasmiellus scandens.</title>
        <authorList>
            <person name="Baruah I.K."/>
            <person name="Leung J."/>
            <person name="Bukari Y."/>
            <person name="Amoako-Attah I."/>
            <person name="Meinhardt L.W."/>
            <person name="Bailey B.A."/>
            <person name="Cohen S.P."/>
        </authorList>
    </citation>
    <scope>NUCLEOTIDE SEQUENCE [LARGE SCALE GENOMIC DNA]</scope>
    <source>
        <strain evidence="3 4">GH-19</strain>
    </source>
</reference>
<dbReference type="InterPro" id="IPR012020">
    <property type="entry name" value="ABHD4"/>
</dbReference>
<dbReference type="InterPro" id="IPR050960">
    <property type="entry name" value="AB_hydrolase_4_sf"/>
</dbReference>
<dbReference type="EMBL" id="JBANRG010000001">
    <property type="protein sequence ID" value="KAK7472911.1"/>
    <property type="molecule type" value="Genomic_DNA"/>
</dbReference>
<feature type="domain" description="AB hydrolase-1" evidence="2">
    <location>
        <begin position="116"/>
        <end position="271"/>
    </location>
</feature>
<dbReference type="SUPFAM" id="SSF53474">
    <property type="entry name" value="alpha/beta-Hydrolases"/>
    <property type="match status" value="1"/>
</dbReference>
<dbReference type="Proteomes" id="UP001498398">
    <property type="component" value="Unassembled WGS sequence"/>
</dbReference>
<gene>
    <name evidence="3" type="ORF">VKT23_001017</name>
</gene>
<evidence type="ECO:0000256" key="1">
    <source>
        <dbReference type="ARBA" id="ARBA00010884"/>
    </source>
</evidence>
<comment type="caution">
    <text evidence="3">The sequence shown here is derived from an EMBL/GenBank/DDBJ whole genome shotgun (WGS) entry which is preliminary data.</text>
</comment>
<dbReference type="PANTHER" id="PTHR10794:SF63">
    <property type="entry name" value="ALPHA_BETA HYDROLASE 1, ISOFORM A"/>
    <property type="match status" value="1"/>
</dbReference>
<accession>A0ABR1K7Q6</accession>
<evidence type="ECO:0000313" key="3">
    <source>
        <dbReference type="EMBL" id="KAK7472911.1"/>
    </source>
</evidence>
<dbReference type="Gene3D" id="3.40.50.1820">
    <property type="entry name" value="alpha/beta hydrolase"/>
    <property type="match status" value="1"/>
</dbReference>
<evidence type="ECO:0000313" key="4">
    <source>
        <dbReference type="Proteomes" id="UP001498398"/>
    </source>
</evidence>
<dbReference type="PIRSF" id="PIRSF005211">
    <property type="entry name" value="Ab_hydro_YheT"/>
    <property type="match status" value="1"/>
</dbReference>